<dbReference type="CDD" id="cd05233">
    <property type="entry name" value="SDR_c"/>
    <property type="match status" value="1"/>
</dbReference>
<dbReference type="PANTHER" id="PTHR43477:SF1">
    <property type="entry name" value="DIHYDROANTICAPSIN 7-DEHYDROGENASE"/>
    <property type="match status" value="1"/>
</dbReference>
<accession>A0ABV6HG89</accession>
<dbReference type="InterPro" id="IPR036291">
    <property type="entry name" value="NAD(P)-bd_dom_sf"/>
</dbReference>
<evidence type="ECO:0000256" key="1">
    <source>
        <dbReference type="ARBA" id="ARBA00006484"/>
    </source>
</evidence>
<dbReference type="Gene3D" id="3.40.50.720">
    <property type="entry name" value="NAD(P)-binding Rossmann-like Domain"/>
    <property type="match status" value="1"/>
</dbReference>
<evidence type="ECO:0000313" key="5">
    <source>
        <dbReference type="Proteomes" id="UP001589774"/>
    </source>
</evidence>
<dbReference type="InterPro" id="IPR002347">
    <property type="entry name" value="SDR_fam"/>
</dbReference>
<dbReference type="PROSITE" id="PS00061">
    <property type="entry name" value="ADH_SHORT"/>
    <property type="match status" value="1"/>
</dbReference>
<dbReference type="PANTHER" id="PTHR43477">
    <property type="entry name" value="DIHYDROANTICAPSIN 7-DEHYDROGENASE"/>
    <property type="match status" value="1"/>
</dbReference>
<keyword evidence="5" id="KW-1185">Reference proteome</keyword>
<feature type="domain" description="Ketoreductase" evidence="3">
    <location>
        <begin position="2"/>
        <end position="178"/>
    </location>
</feature>
<dbReference type="PRINTS" id="PR00081">
    <property type="entry name" value="GDHRDH"/>
</dbReference>
<dbReference type="RefSeq" id="WP_130854347.1">
    <property type="nucleotide sequence ID" value="NZ_JBHLWO010000001.1"/>
</dbReference>
<evidence type="ECO:0000256" key="2">
    <source>
        <dbReference type="ARBA" id="ARBA00023002"/>
    </source>
</evidence>
<comment type="similarity">
    <text evidence="1">Belongs to the short-chain dehydrogenases/reductases (SDR) family.</text>
</comment>
<name>A0ABV6HG89_9SPHI</name>
<proteinExistence type="inferred from homology"/>
<protein>
    <submittedName>
        <fullName evidence="4">SDR family NAD(P)-dependent oxidoreductase</fullName>
        <ecNumber evidence="4">1.1.1.-</ecNumber>
    </submittedName>
</protein>
<dbReference type="SUPFAM" id="SSF51735">
    <property type="entry name" value="NAD(P)-binding Rossmann-fold domains"/>
    <property type="match status" value="1"/>
</dbReference>
<dbReference type="GO" id="GO:0016491">
    <property type="term" value="F:oxidoreductase activity"/>
    <property type="evidence" value="ECO:0007669"/>
    <property type="project" value="UniProtKB-KW"/>
</dbReference>
<keyword evidence="2 4" id="KW-0560">Oxidoreductase</keyword>
<dbReference type="InterPro" id="IPR051122">
    <property type="entry name" value="SDR_DHRS6-like"/>
</dbReference>
<organism evidence="4 5">
    <name type="scientific">Olivibacter oleidegradans</name>
    <dbReference type="NCBI Taxonomy" id="760123"/>
    <lineage>
        <taxon>Bacteria</taxon>
        <taxon>Pseudomonadati</taxon>
        <taxon>Bacteroidota</taxon>
        <taxon>Sphingobacteriia</taxon>
        <taxon>Sphingobacteriales</taxon>
        <taxon>Sphingobacteriaceae</taxon>
        <taxon>Olivibacter</taxon>
    </lineage>
</organism>
<reference evidence="4 5" key="1">
    <citation type="submission" date="2024-09" db="EMBL/GenBank/DDBJ databases">
        <authorList>
            <person name="Sun Q."/>
            <person name="Mori K."/>
        </authorList>
    </citation>
    <scope>NUCLEOTIDE SEQUENCE [LARGE SCALE GENOMIC DNA]</scope>
    <source>
        <strain evidence="4 5">CCM 7765</strain>
    </source>
</reference>
<dbReference type="EMBL" id="JBHLWO010000001">
    <property type="protein sequence ID" value="MFC0317913.1"/>
    <property type="molecule type" value="Genomic_DNA"/>
</dbReference>
<dbReference type="InterPro" id="IPR020904">
    <property type="entry name" value="Sc_DH/Rdtase_CS"/>
</dbReference>
<dbReference type="EC" id="1.1.1.-" evidence="4"/>
<dbReference type="Proteomes" id="UP001589774">
    <property type="component" value="Unassembled WGS sequence"/>
</dbReference>
<comment type="caution">
    <text evidence="4">The sequence shown here is derived from an EMBL/GenBank/DDBJ whole genome shotgun (WGS) entry which is preliminary data.</text>
</comment>
<evidence type="ECO:0000259" key="3">
    <source>
        <dbReference type="SMART" id="SM00822"/>
    </source>
</evidence>
<sequence>MRNFLITGATSGIGKGICISLLQQGERVIGIGRDVTKVSDVLEQFQSSFHFVSIDLNLPLENISEIDTLLNGFGKIHGMVYCAGKEETLPLSSYSHEKVNDIFNVNFHGAFQLLRMFSKKKSCHDGASFVFLSSIMGELGQPGKTAYCSSKAAIIGLVRAAALELASRGIRVNSVSPGVVETPMTAHLFSIIGKEKEREIKSMHPLGFGKVDDIVSLISFLLSDNSKWITGQNFKIDGGYSIK</sequence>
<dbReference type="InterPro" id="IPR057326">
    <property type="entry name" value="KR_dom"/>
</dbReference>
<dbReference type="SMART" id="SM00822">
    <property type="entry name" value="PKS_KR"/>
    <property type="match status" value="1"/>
</dbReference>
<dbReference type="Pfam" id="PF13561">
    <property type="entry name" value="adh_short_C2"/>
    <property type="match status" value="1"/>
</dbReference>
<gene>
    <name evidence="4" type="ORF">ACFFI0_06315</name>
</gene>
<evidence type="ECO:0000313" key="4">
    <source>
        <dbReference type="EMBL" id="MFC0317913.1"/>
    </source>
</evidence>